<accession>A0A225X039</accession>
<dbReference type="SUPFAM" id="SSF52058">
    <property type="entry name" value="L domain-like"/>
    <property type="match status" value="1"/>
</dbReference>
<keyword evidence="1" id="KW-0472">Membrane</keyword>
<evidence type="ECO:0000313" key="3">
    <source>
        <dbReference type="Proteomes" id="UP000198211"/>
    </source>
</evidence>
<reference evidence="3" key="1">
    <citation type="submission" date="2017-03" db="EMBL/GenBank/DDBJ databases">
        <title>Phytopthora megakarya and P. palmivora, two closely related causual agents of cacao black pod achieved similar genome size and gene model numbers by different mechanisms.</title>
        <authorList>
            <person name="Ali S."/>
            <person name="Shao J."/>
            <person name="Larry D.J."/>
            <person name="Kronmiller B."/>
            <person name="Shen D."/>
            <person name="Strem M.D."/>
            <person name="Melnick R.L."/>
            <person name="Guiltinan M.J."/>
            <person name="Tyler B.M."/>
            <person name="Meinhardt L.W."/>
            <person name="Bailey B.A."/>
        </authorList>
    </citation>
    <scope>NUCLEOTIDE SEQUENCE [LARGE SCALE GENOMIC DNA]</scope>
    <source>
        <strain evidence="3">zdho120</strain>
    </source>
</reference>
<gene>
    <name evidence="2" type="ORF">PHMEG_0002742</name>
</gene>
<feature type="transmembrane region" description="Helical" evidence="1">
    <location>
        <begin position="80"/>
        <end position="104"/>
    </location>
</feature>
<protein>
    <submittedName>
        <fullName evidence="2">Uncharacterized protein</fullName>
    </submittedName>
</protein>
<dbReference type="EMBL" id="NBNE01000128">
    <property type="protein sequence ID" value="OWZ22550.1"/>
    <property type="molecule type" value="Genomic_DNA"/>
</dbReference>
<comment type="caution">
    <text evidence="2">The sequence shown here is derived from an EMBL/GenBank/DDBJ whole genome shotgun (WGS) entry which is preliminary data.</text>
</comment>
<keyword evidence="3" id="KW-1185">Reference proteome</keyword>
<dbReference type="Gene3D" id="3.80.10.10">
    <property type="entry name" value="Ribonuclease Inhibitor"/>
    <property type="match status" value="1"/>
</dbReference>
<proteinExistence type="predicted"/>
<keyword evidence="1" id="KW-1133">Transmembrane helix</keyword>
<dbReference type="InterPro" id="IPR032675">
    <property type="entry name" value="LRR_dom_sf"/>
</dbReference>
<feature type="transmembrane region" description="Helical" evidence="1">
    <location>
        <begin position="379"/>
        <end position="401"/>
    </location>
</feature>
<dbReference type="AlphaFoldDB" id="A0A225X039"/>
<dbReference type="OrthoDB" id="118666at2759"/>
<evidence type="ECO:0000313" key="2">
    <source>
        <dbReference type="EMBL" id="OWZ22550.1"/>
    </source>
</evidence>
<keyword evidence="1" id="KW-0812">Transmembrane</keyword>
<sequence>MNTSNVLQPKFTNSTTSTHLPRLTLELSPTVFTAAWIFIVIFHTACTTFLICVAVTYWFLTTGTMPFYVSDYSLTGTQNYHFYGFMFGLVGGIHGVRVIHIIVLSIRSRQLTLQSETSTIPNFVITRMMTSRSGKSRDPLNQPLSPISRVGHTWNTFFSRKGIFGVESEHFSTVFAIREVLEATSQTYQAYRASILLPRAELNSLIVGLLIANCWSTAGTEYFLCRSPALERVATLTYDALISFGIMTIVPLMVFIPYVEGFDIPNKLFKNADFLYDPVAITKLVLENRLIFSSGLLDFSTKLIPQLSIILSLITVSELLSRGEARVIPVAQRIESVPVKSKVISAEAEVPNVSKKIHLDSQYPAQWASFRAFRKWKDVIAIAVFIIWGSIVLLLHSMAAYRAANYDVVGCRAETRPWFSNGKEPCSSLVYDCQALNTVSPNTSSFDKMDSAALSTLAIVHCPELHMPPDIQRFSNLVMIQIYNSTIVRWDADSAISATTHAHLLSVLVGKTNMTEFPEGLLQPLPVTMMSVQFSETNLSRLPDDLYLRWHFLVAVVFENSLLTEIPYQTFFMPVYILSFMGNRIESVPTLAMMPPGMIIPELRLESNPLTELPAALMDPTAMIMSLNIQNTSVTNIPEWVKAQTMVVWANETPFCAGPMTDSTLASKVMCVHRPPGSDNLFPMHLFEELYPFHTVDKQIQEV</sequence>
<evidence type="ECO:0000256" key="1">
    <source>
        <dbReference type="SAM" id="Phobius"/>
    </source>
</evidence>
<organism evidence="2 3">
    <name type="scientific">Phytophthora megakarya</name>
    <dbReference type="NCBI Taxonomy" id="4795"/>
    <lineage>
        <taxon>Eukaryota</taxon>
        <taxon>Sar</taxon>
        <taxon>Stramenopiles</taxon>
        <taxon>Oomycota</taxon>
        <taxon>Peronosporomycetes</taxon>
        <taxon>Peronosporales</taxon>
        <taxon>Peronosporaceae</taxon>
        <taxon>Phytophthora</taxon>
    </lineage>
</organism>
<name>A0A225X039_9STRA</name>
<feature type="transmembrane region" description="Helical" evidence="1">
    <location>
        <begin position="236"/>
        <end position="259"/>
    </location>
</feature>
<dbReference type="Proteomes" id="UP000198211">
    <property type="component" value="Unassembled WGS sequence"/>
</dbReference>
<feature type="transmembrane region" description="Helical" evidence="1">
    <location>
        <begin position="31"/>
        <end position="60"/>
    </location>
</feature>